<evidence type="ECO:0000256" key="4">
    <source>
        <dbReference type="ARBA" id="ARBA00022475"/>
    </source>
</evidence>
<evidence type="ECO:0000256" key="2">
    <source>
        <dbReference type="ARBA" id="ARBA00004251"/>
    </source>
</evidence>
<feature type="domain" description="F5/8 type C" evidence="17">
    <location>
        <begin position="79"/>
        <end position="240"/>
    </location>
</feature>
<dbReference type="GO" id="GO:0038023">
    <property type="term" value="F:signaling receptor activity"/>
    <property type="evidence" value="ECO:0007669"/>
    <property type="project" value="TreeGrafter"/>
</dbReference>
<dbReference type="PROSITE" id="PS50022">
    <property type="entry name" value="FA58C_3"/>
    <property type="match status" value="1"/>
</dbReference>
<evidence type="ECO:0000256" key="16">
    <source>
        <dbReference type="SAM" id="Phobius"/>
    </source>
</evidence>
<keyword evidence="9" id="KW-0067">ATP-binding</keyword>
<evidence type="ECO:0000313" key="18">
    <source>
        <dbReference type="EMBL" id="KAA0195263.1"/>
    </source>
</evidence>
<comment type="subcellular location">
    <subcellularLocation>
        <location evidence="2">Cell membrane</location>
        <topology evidence="2">Single-pass type I membrane protein</topology>
    </subcellularLocation>
    <subcellularLocation>
        <location evidence="1">Endomembrane system</location>
        <topology evidence="1">Peripheral membrane protein</topology>
    </subcellularLocation>
    <subcellularLocation>
        <location evidence="3">Secreted</location>
    </subcellularLocation>
</comment>
<dbReference type="InterPro" id="IPR048525">
    <property type="entry name" value="DDR1-2_DS-like"/>
</dbReference>
<feature type="compositionally biased region" description="Low complexity" evidence="15">
    <location>
        <begin position="10"/>
        <end position="22"/>
    </location>
</feature>
<comment type="caution">
    <text evidence="18">The sequence shown here is derived from an EMBL/GenBank/DDBJ whole genome shotgun (WGS) entry which is preliminary data.</text>
</comment>
<keyword evidence="11 16" id="KW-1133">Transmembrane helix</keyword>
<dbReference type="GO" id="GO:0005524">
    <property type="term" value="F:ATP binding"/>
    <property type="evidence" value="ECO:0007669"/>
    <property type="project" value="UniProtKB-KW"/>
</dbReference>
<evidence type="ECO:0000259" key="17">
    <source>
        <dbReference type="PROSITE" id="PS50022"/>
    </source>
</evidence>
<evidence type="ECO:0000256" key="8">
    <source>
        <dbReference type="ARBA" id="ARBA00022741"/>
    </source>
</evidence>
<keyword evidence="8" id="KW-0547">Nucleotide-binding</keyword>
<evidence type="ECO:0000256" key="6">
    <source>
        <dbReference type="ARBA" id="ARBA00022692"/>
    </source>
</evidence>
<feature type="compositionally biased region" description="Polar residues" evidence="15">
    <location>
        <begin position="625"/>
        <end position="645"/>
    </location>
</feature>
<accession>A0A8E0RY82</accession>
<protein>
    <submittedName>
        <fullName evidence="18">Putative discoidin domain receptor</fullName>
    </submittedName>
</protein>
<evidence type="ECO:0000313" key="19">
    <source>
        <dbReference type="Proteomes" id="UP000728185"/>
    </source>
</evidence>
<dbReference type="Proteomes" id="UP000728185">
    <property type="component" value="Unassembled WGS sequence"/>
</dbReference>
<evidence type="ECO:0000256" key="15">
    <source>
        <dbReference type="SAM" id="MobiDB-lite"/>
    </source>
</evidence>
<dbReference type="SUPFAM" id="SSF49785">
    <property type="entry name" value="Galactose-binding domain-like"/>
    <property type="match status" value="1"/>
</dbReference>
<keyword evidence="5" id="KW-0964">Secreted</keyword>
<evidence type="ECO:0000256" key="13">
    <source>
        <dbReference type="ARBA" id="ARBA00023157"/>
    </source>
</evidence>
<dbReference type="Gene3D" id="2.60.120.1190">
    <property type="match status" value="1"/>
</dbReference>
<keyword evidence="13" id="KW-1015">Disulfide bond</keyword>
<dbReference type="Pfam" id="PF21114">
    <property type="entry name" value="DDR1-2_DS-like"/>
    <property type="match status" value="1"/>
</dbReference>
<dbReference type="Pfam" id="PF00754">
    <property type="entry name" value="F5_F8_type_C"/>
    <property type="match status" value="1"/>
</dbReference>
<keyword evidence="14" id="KW-0325">Glycoprotein</keyword>
<keyword evidence="6 16" id="KW-0812">Transmembrane</keyword>
<evidence type="ECO:0000256" key="3">
    <source>
        <dbReference type="ARBA" id="ARBA00004613"/>
    </source>
</evidence>
<dbReference type="PANTHER" id="PTHR46806">
    <property type="entry name" value="F5/8 TYPE C DOMAIN-CONTAINING PROTEIN"/>
    <property type="match status" value="1"/>
</dbReference>
<dbReference type="PANTHER" id="PTHR46806:SF5">
    <property type="entry name" value="F5_8 TYPE C DOMAIN-CONTAINING PROTEIN"/>
    <property type="match status" value="1"/>
</dbReference>
<evidence type="ECO:0000256" key="7">
    <source>
        <dbReference type="ARBA" id="ARBA00022729"/>
    </source>
</evidence>
<feature type="non-terminal residue" evidence="18">
    <location>
        <position position="1"/>
    </location>
</feature>
<dbReference type="InterPro" id="IPR000421">
    <property type="entry name" value="FA58C"/>
</dbReference>
<gene>
    <name evidence="18" type="ORF">FBUS_11876</name>
</gene>
<proteinExistence type="predicted"/>
<dbReference type="InterPro" id="IPR050633">
    <property type="entry name" value="Neuropilin_MCO_CoagFactor"/>
</dbReference>
<keyword evidence="7" id="KW-0732">Signal</keyword>
<dbReference type="OrthoDB" id="6071166at2759"/>
<evidence type="ECO:0000256" key="12">
    <source>
        <dbReference type="ARBA" id="ARBA00023136"/>
    </source>
</evidence>
<dbReference type="GO" id="GO:0012505">
    <property type="term" value="C:endomembrane system"/>
    <property type="evidence" value="ECO:0007669"/>
    <property type="project" value="UniProtKB-SubCell"/>
</dbReference>
<keyword evidence="4" id="KW-1003">Cell membrane</keyword>
<evidence type="ECO:0000256" key="1">
    <source>
        <dbReference type="ARBA" id="ARBA00004184"/>
    </source>
</evidence>
<name>A0A8E0RY82_9TREM</name>
<evidence type="ECO:0000256" key="9">
    <source>
        <dbReference type="ARBA" id="ARBA00022840"/>
    </source>
</evidence>
<evidence type="ECO:0000256" key="11">
    <source>
        <dbReference type="ARBA" id="ARBA00022989"/>
    </source>
</evidence>
<feature type="region of interest" description="Disordered" evidence="15">
    <location>
        <begin position="1"/>
        <end position="23"/>
    </location>
</feature>
<keyword evidence="10" id="KW-0130">Cell adhesion</keyword>
<dbReference type="GO" id="GO:0005576">
    <property type="term" value="C:extracellular region"/>
    <property type="evidence" value="ECO:0007669"/>
    <property type="project" value="UniProtKB-SubCell"/>
</dbReference>
<dbReference type="InterPro" id="IPR008979">
    <property type="entry name" value="Galactose-bd-like_sf"/>
</dbReference>
<dbReference type="GO" id="GO:0007155">
    <property type="term" value="P:cell adhesion"/>
    <property type="evidence" value="ECO:0007669"/>
    <property type="project" value="UniProtKB-KW"/>
</dbReference>
<dbReference type="EMBL" id="LUCM01003819">
    <property type="protein sequence ID" value="KAA0195263.1"/>
    <property type="molecule type" value="Genomic_DNA"/>
</dbReference>
<dbReference type="AlphaFoldDB" id="A0A8E0RY82"/>
<evidence type="ECO:0000256" key="5">
    <source>
        <dbReference type="ARBA" id="ARBA00022525"/>
    </source>
</evidence>
<evidence type="ECO:0000256" key="10">
    <source>
        <dbReference type="ARBA" id="ARBA00022889"/>
    </source>
</evidence>
<evidence type="ECO:0000256" key="14">
    <source>
        <dbReference type="ARBA" id="ARBA00023180"/>
    </source>
</evidence>
<organism evidence="18 19">
    <name type="scientific">Fasciolopsis buskii</name>
    <dbReference type="NCBI Taxonomy" id="27845"/>
    <lineage>
        <taxon>Eukaryota</taxon>
        <taxon>Metazoa</taxon>
        <taxon>Spiralia</taxon>
        <taxon>Lophotrochozoa</taxon>
        <taxon>Platyhelminthes</taxon>
        <taxon>Trematoda</taxon>
        <taxon>Digenea</taxon>
        <taxon>Plagiorchiida</taxon>
        <taxon>Echinostomata</taxon>
        <taxon>Echinostomatoidea</taxon>
        <taxon>Fasciolidae</taxon>
        <taxon>Fasciolopsis</taxon>
    </lineage>
</organism>
<feature type="region of interest" description="Disordered" evidence="15">
    <location>
        <begin position="625"/>
        <end position="665"/>
    </location>
</feature>
<reference evidence="18" key="1">
    <citation type="submission" date="2019-05" db="EMBL/GenBank/DDBJ databases">
        <title>Annotation for the trematode Fasciolopsis buski.</title>
        <authorList>
            <person name="Choi Y.-J."/>
        </authorList>
    </citation>
    <scope>NUCLEOTIDE SEQUENCE</scope>
    <source>
        <strain evidence="18">HT</strain>
        <tissue evidence="18">Whole worm</tissue>
    </source>
</reference>
<keyword evidence="18" id="KW-0675">Receptor</keyword>
<keyword evidence="19" id="KW-1185">Reference proteome</keyword>
<dbReference type="Gene3D" id="2.60.120.260">
    <property type="entry name" value="Galactose-binding domain-like"/>
    <property type="match status" value="1"/>
</dbReference>
<sequence length="872" mass="97243">MVHSTRVSLTHTSNRSARTTSSARRHAAEVTRLIWECTSTTTWLLFLLSQTPYTRAVSAVVTFDDHQFDSSFRPDQSQCINSLLLDRHRIPPSAFTSTSDLSDPSGMRDYTAENLRSVNAERAWCPSRRIGTELTEFVQVDMSELNAITKMVINGLQAEEGGSRFTPHFYIRYKREMNEKEWRTYRPRDPKQTSRLVGSASALVPKFVVLDPPLIARWFRIYPYRDSPGFVCVRLEAYGCRFVDDLVEYQIPEGSLAIPPYLAPVPSHPLSTSPLWRKTEVMSLNNQSSFYEARSGAAFSDLCYDGYRIEPGGLLDGGLGCLTDMAISSPTTRPTPWRSTELNPSMHETFALGQNHWFVGWHRSRWRATKGETKSDDVVDMLFRFVSVRDFKRLRLYASNNYPEKVRLPRRIEVRFSVRGSLFSTQPVVAKDFPMVNHSSEVRKIELNLEGRIGQFLQLKAYFADDWLLFNEVKFVSFEAPEPTPIEEPTVTRDSKKESWTSNIPRIKESTALPVDSLDLTSIHRLPTVIVLALLIAAFLVVIGCAFIWIYWKRKNLREAKHRRALSLALDIQVENNEGLMNGQVGNIFPVNSQVLNANGTLPKKCPTKELNELRHLMELNQNVPGRTISNRNNRLSGATVPTSDEMSEADPFNPSGLPSTAFGRRVESSRSGLLASLKQSLCGTRRLERKSMEPKSQCVAAGLGSVQPLTMNCSMHQLAGSYESNAGQAYPNKNTISHHHHKNANNNIQGSNTSTNNNVGIFHGILSNPAGAVSFTDQLLPSNVPATPVRPLELSTPAVSAVLLNCPISNPTMIHTSTATAPDSELRSKAWRLQTAGMINPGAFGSIGSVQQELGLYTTVSGESDGESNCA</sequence>
<dbReference type="GO" id="GO:0005886">
    <property type="term" value="C:plasma membrane"/>
    <property type="evidence" value="ECO:0007669"/>
    <property type="project" value="UniProtKB-SubCell"/>
</dbReference>
<keyword evidence="12 16" id="KW-0472">Membrane</keyword>
<feature type="transmembrane region" description="Helical" evidence="16">
    <location>
        <begin position="529"/>
        <end position="552"/>
    </location>
</feature>